<evidence type="ECO:0000313" key="2">
    <source>
        <dbReference type="Proteomes" id="UP001065298"/>
    </source>
</evidence>
<proteinExistence type="predicted"/>
<gene>
    <name evidence="1" type="ORF">NCS57_01372000</name>
</gene>
<accession>A0ACC0QDX5</accession>
<comment type="caution">
    <text evidence="1">The sequence shown here is derived from an EMBL/GenBank/DDBJ whole genome shotgun (WGS) entry which is preliminary data.</text>
</comment>
<reference evidence="1" key="1">
    <citation type="submission" date="2022-06" db="EMBL/GenBank/DDBJ databases">
        <title>Fusarium solani species complex genomes reveal bases of compartmentalisation and animal pathogenesis.</title>
        <authorList>
            <person name="Tsai I.J."/>
        </authorList>
    </citation>
    <scope>NUCLEOTIDE SEQUENCE</scope>
    <source>
        <strain evidence="1">Fu6.1</strain>
    </source>
</reference>
<organism evidence="1 2">
    <name type="scientific">Fusarium keratoplasticum</name>
    <dbReference type="NCBI Taxonomy" id="1328300"/>
    <lineage>
        <taxon>Eukaryota</taxon>
        <taxon>Fungi</taxon>
        <taxon>Dikarya</taxon>
        <taxon>Ascomycota</taxon>
        <taxon>Pezizomycotina</taxon>
        <taxon>Sordariomycetes</taxon>
        <taxon>Hypocreomycetidae</taxon>
        <taxon>Hypocreales</taxon>
        <taxon>Nectriaceae</taxon>
        <taxon>Fusarium</taxon>
        <taxon>Fusarium solani species complex</taxon>
    </lineage>
</organism>
<protein>
    <submittedName>
        <fullName evidence="1">Uncharacterized protein</fullName>
    </submittedName>
</protein>
<dbReference type="EMBL" id="CM046514">
    <property type="protein sequence ID" value="KAI8650385.1"/>
    <property type="molecule type" value="Genomic_DNA"/>
</dbReference>
<name>A0ACC0QDX5_9HYPO</name>
<evidence type="ECO:0000313" key="1">
    <source>
        <dbReference type="EMBL" id="KAI8650385.1"/>
    </source>
</evidence>
<keyword evidence="2" id="KW-1185">Reference proteome</keyword>
<sequence>MLLDPVPPRRGAPRGLPEGPMYSPRSIEAKCLRLFVRTEEGDKPTQVELEFLPSYSPDDGPLRIKVGRNSDGKRSIGWMNRLGRDVMPPLHRIRVRDPLHNQNCWEWGIEVKSLLTQPGMKENTGFFDPTYDEIFHKYTVSYDPPLVGDLILSQAFQPDKFFESPVHGLDIIRPHRPELARISHETAKYYPSFIGWHQYMNDWEQDDIRATAQRVAKRWTELRESIGKNMVQLFDELNQLGDNVTKTIDQPEANRKVINLFEDFLSPGRLIQKFPDEPDSCFASKPPDDESWRRMGFKIILYHPDHDTISPVAIGEVKRPGGSIRDVEEQGLGVATRAINSYRLSGIHVLTVWGLKFRAWYTTSSEQSLVPLFGSAPRGKNEYIDMTSPSGVFELERTIHLIKDEPPLRQAPVVPSQQDEMHQMIEAGTFYSEEGDSEINPMYPWGQQPSADYQTTQVPRMEPSVRYPRDAASWMTSQEPSAQEDMSIDDPEEAGEDSGAEGDSGEKGKEKLKPNGQRSEQFQYRSRADPRSQSQAGLTTYKSCAGRCVHDDGKDVGCHVSCLRIPKTVQIYHLPMANTYSFEPSVHQERTRCLRVQKELASELQYTLPFPMELRARIAQELIREYIVAKNSSLLGCSTLKPSTITIASEITETYTAFEGEQYISSLANNSSSCDTYVPPKVIYIGEDHLGIRRLVFSRSRINPDVDCVPGIWWKPLPVRESGMVEFASDGVKVRYLTYRDDLVTYDTRRLCSFSIPQHPENRYRTYLVNRLQGPGPPRISRFQYNHPGITGIYICCSPSPVAFHAHTSNDNLSFYQSSPNQSVWVYMPLERNERITRIWMRARLCLNRDAALAFETDRGHTELFGAQPTPVLSACQWVLLDTPLGSPGHFFFDNHPYGTCRISLDTLPPKQTSGFAPPAASSDYPYLHSTDDFLWSCASVENMVAVRPCRRQTGDLVEILGLLLYYSDGRQAPVGQVRFDYLDQPILTDGCQLIYLGFEKTEPKGPFVSRVETSADNLDDKVSMWFEVFLKGALEWWLSYRQCQVCQDGRRSLPVRM</sequence>
<dbReference type="Proteomes" id="UP001065298">
    <property type="component" value="Chromosome 12"/>
</dbReference>